<dbReference type="PANTHER" id="PTHR30272">
    <property type="entry name" value="3-HYDROXYACYL-[ACYL-CARRIER-PROTEIN] DEHYDRATASE"/>
    <property type="match status" value="1"/>
</dbReference>
<dbReference type="PANTHER" id="PTHR30272:SF1">
    <property type="entry name" value="3-HYDROXYACYL-[ACYL-CARRIER-PROTEIN] DEHYDRATASE"/>
    <property type="match status" value="1"/>
</dbReference>
<gene>
    <name evidence="4" type="ORF">AB0I48_29045</name>
</gene>
<dbReference type="InterPro" id="IPR054545">
    <property type="entry name" value="ApeI-like"/>
</dbReference>
<keyword evidence="5" id="KW-1185">Reference proteome</keyword>
<dbReference type="EMBL" id="JBFAKC010000016">
    <property type="protein sequence ID" value="MEV0711611.1"/>
    <property type="molecule type" value="Genomic_DNA"/>
</dbReference>
<dbReference type="RefSeq" id="WP_357788156.1">
    <property type="nucleotide sequence ID" value="NZ_JBFAKC010000016.1"/>
</dbReference>
<accession>A0ABV3G1Q4</accession>
<protein>
    <recommendedName>
        <fullName evidence="3">ApeI dehydratase-like domain-containing protein</fullName>
    </recommendedName>
</protein>
<evidence type="ECO:0000313" key="5">
    <source>
        <dbReference type="Proteomes" id="UP001551695"/>
    </source>
</evidence>
<reference evidence="4 5" key="1">
    <citation type="submission" date="2024-06" db="EMBL/GenBank/DDBJ databases">
        <title>The Natural Products Discovery Center: Release of the First 8490 Sequenced Strains for Exploring Actinobacteria Biosynthetic Diversity.</title>
        <authorList>
            <person name="Kalkreuter E."/>
            <person name="Kautsar S.A."/>
            <person name="Yang D."/>
            <person name="Bader C.D."/>
            <person name="Teijaro C.N."/>
            <person name="Fluegel L."/>
            <person name="Davis C.M."/>
            <person name="Simpson J.R."/>
            <person name="Lauterbach L."/>
            <person name="Steele A.D."/>
            <person name="Gui C."/>
            <person name="Meng S."/>
            <person name="Li G."/>
            <person name="Viehrig K."/>
            <person name="Ye F."/>
            <person name="Su P."/>
            <person name="Kiefer A.F."/>
            <person name="Nichols A."/>
            <person name="Cepeda A.J."/>
            <person name="Yan W."/>
            <person name="Fan B."/>
            <person name="Jiang Y."/>
            <person name="Adhikari A."/>
            <person name="Zheng C.-J."/>
            <person name="Schuster L."/>
            <person name="Cowan T.M."/>
            <person name="Smanski M.J."/>
            <person name="Chevrette M.G."/>
            <person name="De Carvalho L.P.S."/>
            <person name="Shen B."/>
        </authorList>
    </citation>
    <scope>NUCLEOTIDE SEQUENCE [LARGE SCALE GENOMIC DNA]</scope>
    <source>
        <strain evidence="4 5">NPDC050403</strain>
    </source>
</reference>
<proteinExistence type="inferred from homology"/>
<comment type="caution">
    <text evidence="4">The sequence shown here is derived from an EMBL/GenBank/DDBJ whole genome shotgun (WGS) entry which is preliminary data.</text>
</comment>
<keyword evidence="2" id="KW-0456">Lyase</keyword>
<dbReference type="SUPFAM" id="SSF54637">
    <property type="entry name" value="Thioesterase/thiol ester dehydrase-isomerase"/>
    <property type="match status" value="1"/>
</dbReference>
<dbReference type="Gene3D" id="3.10.129.10">
    <property type="entry name" value="Hotdog Thioesterase"/>
    <property type="match status" value="1"/>
</dbReference>
<comment type="similarity">
    <text evidence="1">Belongs to the thioester dehydratase family. FabZ subfamily.</text>
</comment>
<sequence length="135" mass="14310">MTTFHTAPPSAATMGAPAFDRVVVVEPGVRAVAHLNVTGTLPLFATHFPRYPVLPGVLLIESALALARLAAGEPGLRLRHATRLRFRRFVVPGDQVELTVTALADEDGHAAPNRWRFEALVAGEPAASIASLTVA</sequence>
<dbReference type="Proteomes" id="UP001551695">
    <property type="component" value="Unassembled WGS sequence"/>
</dbReference>
<dbReference type="Pfam" id="PF22818">
    <property type="entry name" value="ApeI-like"/>
    <property type="match status" value="1"/>
</dbReference>
<evidence type="ECO:0000313" key="4">
    <source>
        <dbReference type="EMBL" id="MEV0711611.1"/>
    </source>
</evidence>
<name>A0ABV3G1Q4_9NOCA</name>
<evidence type="ECO:0000259" key="3">
    <source>
        <dbReference type="Pfam" id="PF22818"/>
    </source>
</evidence>
<dbReference type="InterPro" id="IPR013114">
    <property type="entry name" value="FabA_FabZ"/>
</dbReference>
<dbReference type="InterPro" id="IPR029069">
    <property type="entry name" value="HotDog_dom_sf"/>
</dbReference>
<organism evidence="4 5">
    <name type="scientific">Nocardia aurea</name>
    <dbReference type="NCBI Taxonomy" id="2144174"/>
    <lineage>
        <taxon>Bacteria</taxon>
        <taxon>Bacillati</taxon>
        <taxon>Actinomycetota</taxon>
        <taxon>Actinomycetes</taxon>
        <taxon>Mycobacteriales</taxon>
        <taxon>Nocardiaceae</taxon>
        <taxon>Nocardia</taxon>
    </lineage>
</organism>
<evidence type="ECO:0000256" key="1">
    <source>
        <dbReference type="ARBA" id="ARBA00009174"/>
    </source>
</evidence>
<feature type="domain" description="ApeI dehydratase-like" evidence="3">
    <location>
        <begin position="30"/>
        <end position="105"/>
    </location>
</feature>
<evidence type="ECO:0000256" key="2">
    <source>
        <dbReference type="ARBA" id="ARBA00023239"/>
    </source>
</evidence>